<feature type="active site" description="Proton donor" evidence="4">
    <location>
        <position position="284"/>
    </location>
</feature>
<dbReference type="OrthoDB" id="428177at2759"/>
<feature type="compositionally biased region" description="Low complexity" evidence="5">
    <location>
        <begin position="1"/>
        <end position="27"/>
    </location>
</feature>
<dbReference type="Pfam" id="PF02156">
    <property type="entry name" value="Glyco_hydro_26"/>
    <property type="match status" value="1"/>
</dbReference>
<feature type="compositionally biased region" description="Low complexity" evidence="5">
    <location>
        <begin position="114"/>
        <end position="123"/>
    </location>
</feature>
<dbReference type="EMBL" id="KQ965777">
    <property type="protein sequence ID" value="KXS13475.1"/>
    <property type="molecule type" value="Genomic_DNA"/>
</dbReference>
<dbReference type="GO" id="GO:0016985">
    <property type="term" value="F:mannan endo-1,4-beta-mannosidase activity"/>
    <property type="evidence" value="ECO:0007669"/>
    <property type="project" value="InterPro"/>
</dbReference>
<protein>
    <submittedName>
        <fullName evidence="8">Glycoside hydrolase family 26 protein</fullName>
    </submittedName>
</protein>
<organism evidence="8 9">
    <name type="scientific">Gonapodya prolifera (strain JEL478)</name>
    <name type="common">Monoblepharis prolifera</name>
    <dbReference type="NCBI Taxonomy" id="1344416"/>
    <lineage>
        <taxon>Eukaryota</taxon>
        <taxon>Fungi</taxon>
        <taxon>Fungi incertae sedis</taxon>
        <taxon>Chytridiomycota</taxon>
        <taxon>Chytridiomycota incertae sedis</taxon>
        <taxon>Monoblepharidomycetes</taxon>
        <taxon>Monoblepharidales</taxon>
        <taxon>Gonapodyaceae</taxon>
        <taxon>Gonapodya</taxon>
    </lineage>
</organism>
<dbReference type="AlphaFoldDB" id="A0A139AAE7"/>
<dbReference type="GO" id="GO:0006080">
    <property type="term" value="P:substituted mannan metabolic process"/>
    <property type="evidence" value="ECO:0007669"/>
    <property type="project" value="InterPro"/>
</dbReference>
<feature type="region of interest" description="Disordered" evidence="5">
    <location>
        <begin position="1"/>
        <end position="29"/>
    </location>
</feature>
<feature type="region of interest" description="Disordered" evidence="5">
    <location>
        <begin position="114"/>
        <end position="162"/>
    </location>
</feature>
<dbReference type="PANTHER" id="PTHR40079">
    <property type="entry name" value="MANNAN ENDO-1,4-BETA-MANNOSIDASE E-RELATED"/>
    <property type="match status" value="1"/>
</dbReference>
<reference evidence="8 9" key="1">
    <citation type="journal article" date="2015" name="Genome Biol. Evol.">
        <title>Phylogenomic analyses indicate that early fungi evolved digesting cell walls of algal ancestors of land plants.</title>
        <authorList>
            <person name="Chang Y."/>
            <person name="Wang S."/>
            <person name="Sekimoto S."/>
            <person name="Aerts A.L."/>
            <person name="Choi C."/>
            <person name="Clum A."/>
            <person name="LaButti K.M."/>
            <person name="Lindquist E.A."/>
            <person name="Yee Ngan C."/>
            <person name="Ohm R.A."/>
            <person name="Salamov A.A."/>
            <person name="Grigoriev I.V."/>
            <person name="Spatafora J.W."/>
            <person name="Berbee M.L."/>
        </authorList>
    </citation>
    <scope>NUCLEOTIDE SEQUENCE [LARGE SCALE GENOMIC DNA]</scope>
    <source>
        <strain evidence="8 9">JEL478</strain>
    </source>
</reference>
<evidence type="ECO:0000313" key="9">
    <source>
        <dbReference type="Proteomes" id="UP000070544"/>
    </source>
</evidence>
<keyword evidence="6" id="KW-1133">Transmembrane helix</keyword>
<accession>A0A139AAE7</accession>
<keyword evidence="2 4" id="KW-0378">Hydrolase</keyword>
<evidence type="ECO:0000256" key="1">
    <source>
        <dbReference type="ARBA" id="ARBA00007754"/>
    </source>
</evidence>
<proteinExistence type="inferred from homology"/>
<dbReference type="Gene3D" id="3.20.20.80">
    <property type="entry name" value="Glycosidases"/>
    <property type="match status" value="1"/>
</dbReference>
<keyword evidence="6" id="KW-0812">Transmembrane</keyword>
<dbReference type="InterPro" id="IPR000805">
    <property type="entry name" value="Glyco_hydro_26"/>
</dbReference>
<name>A0A139AAE7_GONPJ</name>
<feature type="compositionally biased region" description="Polar residues" evidence="5">
    <location>
        <begin position="128"/>
        <end position="153"/>
    </location>
</feature>
<dbReference type="SUPFAM" id="SSF51445">
    <property type="entry name" value="(Trans)glycosidases"/>
    <property type="match status" value="1"/>
</dbReference>
<evidence type="ECO:0000313" key="8">
    <source>
        <dbReference type="EMBL" id="KXS13475.1"/>
    </source>
</evidence>
<evidence type="ECO:0000256" key="2">
    <source>
        <dbReference type="ARBA" id="ARBA00022801"/>
    </source>
</evidence>
<dbReference type="InterPro" id="IPR022790">
    <property type="entry name" value="GH26_dom"/>
</dbReference>
<feature type="domain" description="GH26" evidence="7">
    <location>
        <begin position="125"/>
        <end position="505"/>
    </location>
</feature>
<gene>
    <name evidence="8" type="ORF">M427DRAFT_58528</name>
</gene>
<keyword evidence="9" id="KW-1185">Reference proteome</keyword>
<dbReference type="Proteomes" id="UP000070544">
    <property type="component" value="Unassembled WGS sequence"/>
</dbReference>
<comment type="similarity">
    <text evidence="1 4">Belongs to the glycosyl hydrolase 26 family.</text>
</comment>
<sequence length="534" mass="57784">MGSTSLSTSSRQLLVSEPPSSSISSGSRTVAGDYDGGGSPFLSGTSTSNTWYGPRFKSFTPASMESSRSGWQRKMMRVVVVGVLCAFLLGAGIAGGVIVFAFRDRLFGSSTTSTANAGSNAAAVSPPQAVSQTGERGQIYTTTPSSSSIQTATPRPAESYPPNALPIASGLPPLGKMWFGVSIDEDFANVASAWTGNNTHGVMPRIVNIFWSMPTNITDAASLASNMTYIVTSSGAFPTGGVIELTLMPNDGLAAVTDDLIKLYAEALRIVNQKHPVLVRFAHEMNGGWYTWGRQPILYTTTFRKVAQALHSTAPNTSMLWAPTISDTYPYNQLGVPAANTTEFAAMDTNKNGVLDSGDDPYQPYYPGDDVVDWVGGTLYYYGNTFPYIDNYVPTRDYLVRTITGKSIISGERVSDSFYDVFAQNKAKPFMFAEFGVYHWPNGTGATALEQKQAWWRLLLDATTRSQFPLLKAAAWFEVAKIEDGWNNTFIDFKISSDETVMSAFLTDVSTSGSTVSQIIPSSLEWLADYRANP</sequence>
<evidence type="ECO:0000256" key="4">
    <source>
        <dbReference type="PROSITE-ProRule" id="PRU01100"/>
    </source>
</evidence>
<evidence type="ECO:0000259" key="7">
    <source>
        <dbReference type="PROSITE" id="PS51764"/>
    </source>
</evidence>
<feature type="active site" description="Nucleophile" evidence="4">
    <location>
        <position position="434"/>
    </location>
</feature>
<evidence type="ECO:0000256" key="6">
    <source>
        <dbReference type="SAM" id="Phobius"/>
    </source>
</evidence>
<feature type="transmembrane region" description="Helical" evidence="6">
    <location>
        <begin position="78"/>
        <end position="102"/>
    </location>
</feature>
<dbReference type="PANTHER" id="PTHR40079:SF4">
    <property type="entry name" value="GH26 DOMAIN-CONTAINING PROTEIN-RELATED"/>
    <property type="match status" value="1"/>
</dbReference>
<dbReference type="InterPro" id="IPR017853">
    <property type="entry name" value="GH"/>
</dbReference>
<keyword evidence="3 4" id="KW-0326">Glycosidase</keyword>
<evidence type="ECO:0000256" key="3">
    <source>
        <dbReference type="ARBA" id="ARBA00023295"/>
    </source>
</evidence>
<keyword evidence="6" id="KW-0472">Membrane</keyword>
<dbReference type="PROSITE" id="PS51764">
    <property type="entry name" value="GH26"/>
    <property type="match status" value="1"/>
</dbReference>
<evidence type="ECO:0000256" key="5">
    <source>
        <dbReference type="SAM" id="MobiDB-lite"/>
    </source>
</evidence>